<keyword evidence="1" id="KW-0680">Restriction system</keyword>
<organism evidence="3 4">
    <name type="scientific">Corallococcus coralloides</name>
    <name type="common">Myxococcus coralloides</name>
    <dbReference type="NCBI Taxonomy" id="184914"/>
    <lineage>
        <taxon>Bacteria</taxon>
        <taxon>Pseudomonadati</taxon>
        <taxon>Myxococcota</taxon>
        <taxon>Myxococcia</taxon>
        <taxon>Myxococcales</taxon>
        <taxon>Cystobacterineae</taxon>
        <taxon>Myxococcaceae</taxon>
        <taxon>Corallococcus</taxon>
    </lineage>
</organism>
<keyword evidence="2" id="KW-0238">DNA-binding</keyword>
<protein>
    <submittedName>
        <fullName evidence="3">Uncharacterized protein</fullName>
    </submittedName>
</protein>
<accession>A0A410RR42</accession>
<dbReference type="PANTHER" id="PTHR30408">
    <property type="entry name" value="TYPE-1 RESTRICTION ENZYME ECOKI SPECIFICITY PROTEIN"/>
    <property type="match status" value="1"/>
</dbReference>
<reference evidence="3 4" key="1">
    <citation type="submission" date="2018-12" db="EMBL/GenBank/DDBJ databases">
        <title>Complete Genome Sequence of the Corallopyronin A producing Myxobacterium Corallococcus coralloides B035.</title>
        <authorList>
            <person name="Bouhired S.M."/>
            <person name="Rupp O."/>
            <person name="Blom J."/>
            <person name="Schaeberle T.F."/>
            <person name="Kehraus S."/>
            <person name="Schiefer A."/>
            <person name="Pfarr K."/>
            <person name="Goesmann A."/>
            <person name="Hoerauf A."/>
            <person name="Koenig G.M."/>
        </authorList>
    </citation>
    <scope>NUCLEOTIDE SEQUENCE [LARGE SCALE GENOMIC DNA]</scope>
    <source>
        <strain evidence="3 4">B035</strain>
    </source>
</reference>
<dbReference type="CDD" id="cd17267">
    <property type="entry name" value="RMtype1_S_EcoAO83I-TRD1-CR1_like"/>
    <property type="match status" value="1"/>
</dbReference>
<sequence length="238" mass="26488">MNQTLEAMAQALFRSWFVDFDPVRAKAEGRQPEGMDAETAALFPSRFAGSELGEIPEGWSVLPLDEVLVLQRGFDLPSSSRVSGPYPVMQASGMTDGHAEYRVRGPGVVTGRSGVLGNVFFVHEDFWPLNTTLWVKEFRLALPRFAYFILRTVDFKQFNAGSAVPTLNRNHVHSLRVVVPPRALVDRFESFAAPNLSLIRKNELQSKTLAHLRDLLLPRLLSGEIRVRDAEAQLAASA</sequence>
<evidence type="ECO:0000256" key="2">
    <source>
        <dbReference type="ARBA" id="ARBA00023125"/>
    </source>
</evidence>
<dbReference type="SUPFAM" id="SSF116734">
    <property type="entry name" value="DNA methylase specificity domain"/>
    <property type="match status" value="1"/>
</dbReference>
<dbReference type="Gene3D" id="3.90.220.20">
    <property type="entry name" value="DNA methylase specificity domains"/>
    <property type="match status" value="1"/>
</dbReference>
<evidence type="ECO:0000313" key="4">
    <source>
        <dbReference type="Proteomes" id="UP000288758"/>
    </source>
</evidence>
<dbReference type="Proteomes" id="UP000288758">
    <property type="component" value="Chromosome"/>
</dbReference>
<proteinExistence type="predicted"/>
<dbReference type="GO" id="GO:0003677">
    <property type="term" value="F:DNA binding"/>
    <property type="evidence" value="ECO:0007669"/>
    <property type="project" value="UniProtKB-KW"/>
</dbReference>
<gene>
    <name evidence="3" type="ORF">EJ065_2803</name>
</gene>
<dbReference type="PANTHER" id="PTHR30408:SF13">
    <property type="entry name" value="TYPE I RESTRICTION ENZYME HINDI SPECIFICITY SUBUNIT"/>
    <property type="match status" value="1"/>
</dbReference>
<dbReference type="AlphaFoldDB" id="A0A410RR42"/>
<dbReference type="GO" id="GO:0009307">
    <property type="term" value="P:DNA restriction-modification system"/>
    <property type="evidence" value="ECO:0007669"/>
    <property type="project" value="UniProtKB-KW"/>
</dbReference>
<dbReference type="InterPro" id="IPR052021">
    <property type="entry name" value="Type-I_RS_S_subunit"/>
</dbReference>
<evidence type="ECO:0000313" key="3">
    <source>
        <dbReference type="EMBL" id="QAT84375.1"/>
    </source>
</evidence>
<evidence type="ECO:0000256" key="1">
    <source>
        <dbReference type="ARBA" id="ARBA00022747"/>
    </source>
</evidence>
<name>A0A410RR42_CORCK</name>
<dbReference type="InterPro" id="IPR044946">
    <property type="entry name" value="Restrct_endonuc_typeI_TRD_sf"/>
</dbReference>
<dbReference type="REBASE" id="296018">
    <property type="entry name" value="S.CcoB035ORF2804P"/>
</dbReference>
<dbReference type="EMBL" id="CP034669">
    <property type="protein sequence ID" value="QAT84375.1"/>
    <property type="molecule type" value="Genomic_DNA"/>
</dbReference>